<proteinExistence type="predicted"/>
<dbReference type="Proteomes" id="UP000790787">
    <property type="component" value="Chromosome 3"/>
</dbReference>
<sequence>MARVKDLFKGHPDLILRFNNFLPKGYEINLTQANEAPPNRSITFEEALRFVAKVKKRFQNNKHDYQSFLDILKRYKEEHTSINNVYDEVATLFIDHSDLLDEFTAA</sequence>
<gene>
    <name evidence="2" type="primary">LOC142178929</name>
</gene>
<dbReference type="RefSeq" id="XP_075104849.1">
    <property type="nucleotide sequence ID" value="XM_075248748.1"/>
</dbReference>
<reference evidence="1" key="1">
    <citation type="journal article" date="2014" name="Nat. Commun.">
        <title>The tobacco genome sequence and its comparison with those of tomato and potato.</title>
        <authorList>
            <person name="Sierro N."/>
            <person name="Battey J.N."/>
            <person name="Ouadi S."/>
            <person name="Bakaher N."/>
            <person name="Bovet L."/>
            <person name="Willig A."/>
            <person name="Goepfert S."/>
            <person name="Peitsch M.C."/>
            <person name="Ivanov N.V."/>
        </authorList>
    </citation>
    <scope>NUCLEOTIDE SEQUENCE [LARGE SCALE GENOMIC DNA]</scope>
</reference>
<accession>A0AC58U5U9</accession>
<evidence type="ECO:0000313" key="1">
    <source>
        <dbReference type="Proteomes" id="UP000790787"/>
    </source>
</evidence>
<keyword evidence="1" id="KW-1185">Reference proteome</keyword>
<name>A0AC58U5U9_TOBAC</name>
<protein>
    <submittedName>
        <fullName evidence="2">Paired amphipathic helix protein Sin3-like 2</fullName>
    </submittedName>
</protein>
<reference evidence="2" key="2">
    <citation type="submission" date="2025-08" db="UniProtKB">
        <authorList>
            <consortium name="RefSeq"/>
        </authorList>
    </citation>
    <scope>IDENTIFICATION</scope>
    <source>
        <tissue evidence="2">Leaf</tissue>
    </source>
</reference>
<organism evidence="1 2">
    <name type="scientific">Nicotiana tabacum</name>
    <name type="common">Common tobacco</name>
    <dbReference type="NCBI Taxonomy" id="4097"/>
    <lineage>
        <taxon>Eukaryota</taxon>
        <taxon>Viridiplantae</taxon>
        <taxon>Streptophyta</taxon>
        <taxon>Embryophyta</taxon>
        <taxon>Tracheophyta</taxon>
        <taxon>Spermatophyta</taxon>
        <taxon>Magnoliopsida</taxon>
        <taxon>eudicotyledons</taxon>
        <taxon>Gunneridae</taxon>
        <taxon>Pentapetalae</taxon>
        <taxon>asterids</taxon>
        <taxon>lamiids</taxon>
        <taxon>Solanales</taxon>
        <taxon>Solanaceae</taxon>
        <taxon>Nicotianoideae</taxon>
        <taxon>Nicotianeae</taxon>
        <taxon>Nicotiana</taxon>
    </lineage>
</organism>
<evidence type="ECO:0000313" key="2">
    <source>
        <dbReference type="RefSeq" id="XP_075104849.1"/>
    </source>
</evidence>